<dbReference type="PROSITE" id="PS00018">
    <property type="entry name" value="EF_HAND_1"/>
    <property type="match status" value="1"/>
</dbReference>
<evidence type="ECO:0000256" key="3">
    <source>
        <dbReference type="ARBA" id="ARBA00022837"/>
    </source>
</evidence>
<keyword evidence="7" id="KW-1185">Reference proteome</keyword>
<accession>A0A6L2Q517</accession>
<sequence>MRPSFYKLQWFKTNNTYVCCHSPNKSHSMNFCLSSRGGTRRVQHPRGKASPRGTHQTGEDDKVLPQGDTAHLPRFQAVSRSTNALNVRKTPGCIFLSYSEKVFAEYEYIGKLKLIHMSRYFACYVRFVTPYSECPTGLVDEESFKNIFSQFFPQGDASQYAHYVFNTIKHNQTGKISFEDFLGILSKVSRGSVQEKLQWIFGLYDLNGDGLITKNEMLDVVTSIYEMLGRSTEPVVEENSAKEHVEKIFHVSCETKDLVTLMW</sequence>
<evidence type="ECO:0000256" key="1">
    <source>
        <dbReference type="ARBA" id="ARBA00022723"/>
    </source>
</evidence>
<dbReference type="Proteomes" id="UP000502823">
    <property type="component" value="Unassembled WGS sequence"/>
</dbReference>
<reference evidence="7" key="1">
    <citation type="submission" date="2020-01" db="EMBL/GenBank/DDBJ databases">
        <title>Draft genome sequence of the Termite Coptotermes fromosanus.</title>
        <authorList>
            <person name="Itakura S."/>
            <person name="Yosikawa Y."/>
            <person name="Umezawa K."/>
        </authorList>
    </citation>
    <scope>NUCLEOTIDE SEQUENCE [LARGE SCALE GENOMIC DNA]</scope>
</reference>
<dbReference type="PANTHER" id="PTHR23055:SF185">
    <property type="entry name" value="NEUROCALCIN HOMOLOG-LIKE PROTEIN"/>
    <property type="match status" value="1"/>
</dbReference>
<evidence type="ECO:0000313" key="7">
    <source>
        <dbReference type="Proteomes" id="UP000502823"/>
    </source>
</evidence>
<dbReference type="InterPro" id="IPR028846">
    <property type="entry name" value="Recoverin"/>
</dbReference>
<dbReference type="CDD" id="cd00051">
    <property type="entry name" value="EFh"/>
    <property type="match status" value="1"/>
</dbReference>
<dbReference type="AlphaFoldDB" id="A0A6L2Q517"/>
<protein>
    <recommendedName>
        <fullName evidence="5">EF-hand domain-containing protein</fullName>
    </recommendedName>
</protein>
<evidence type="ECO:0000259" key="5">
    <source>
        <dbReference type="PROSITE" id="PS50222"/>
    </source>
</evidence>
<feature type="region of interest" description="Disordered" evidence="4">
    <location>
        <begin position="37"/>
        <end position="64"/>
    </location>
</feature>
<dbReference type="InParanoid" id="A0A6L2Q517"/>
<dbReference type="Pfam" id="PF13833">
    <property type="entry name" value="EF-hand_8"/>
    <property type="match status" value="1"/>
</dbReference>
<feature type="compositionally biased region" description="Basic residues" evidence="4">
    <location>
        <begin position="38"/>
        <end position="49"/>
    </location>
</feature>
<feature type="domain" description="EF-hand" evidence="5">
    <location>
        <begin position="192"/>
        <end position="227"/>
    </location>
</feature>
<keyword evidence="2" id="KW-0677">Repeat</keyword>
<evidence type="ECO:0000313" key="6">
    <source>
        <dbReference type="EMBL" id="GFG39826.1"/>
    </source>
</evidence>
<evidence type="ECO:0000256" key="4">
    <source>
        <dbReference type="SAM" id="MobiDB-lite"/>
    </source>
</evidence>
<dbReference type="InterPro" id="IPR011992">
    <property type="entry name" value="EF-hand-dom_pair"/>
</dbReference>
<dbReference type="PANTHER" id="PTHR23055">
    <property type="entry name" value="CALCIUM BINDING PROTEINS"/>
    <property type="match status" value="1"/>
</dbReference>
<dbReference type="SUPFAM" id="SSF47473">
    <property type="entry name" value="EF-hand"/>
    <property type="match status" value="1"/>
</dbReference>
<dbReference type="SMART" id="SM00054">
    <property type="entry name" value="EFh"/>
    <property type="match status" value="2"/>
</dbReference>
<keyword evidence="1" id="KW-0479">Metal-binding</keyword>
<dbReference type="InterPro" id="IPR018247">
    <property type="entry name" value="EF_Hand_1_Ca_BS"/>
</dbReference>
<organism evidence="6 7">
    <name type="scientific">Coptotermes formosanus</name>
    <name type="common">Formosan subterranean termite</name>
    <dbReference type="NCBI Taxonomy" id="36987"/>
    <lineage>
        <taxon>Eukaryota</taxon>
        <taxon>Metazoa</taxon>
        <taxon>Ecdysozoa</taxon>
        <taxon>Arthropoda</taxon>
        <taxon>Hexapoda</taxon>
        <taxon>Insecta</taxon>
        <taxon>Pterygota</taxon>
        <taxon>Neoptera</taxon>
        <taxon>Polyneoptera</taxon>
        <taxon>Dictyoptera</taxon>
        <taxon>Blattodea</taxon>
        <taxon>Blattoidea</taxon>
        <taxon>Termitoidae</taxon>
        <taxon>Rhinotermitidae</taxon>
        <taxon>Coptotermes</taxon>
    </lineage>
</organism>
<dbReference type="PRINTS" id="PR00450">
    <property type="entry name" value="RECOVERIN"/>
</dbReference>
<evidence type="ECO:0000256" key="2">
    <source>
        <dbReference type="ARBA" id="ARBA00022737"/>
    </source>
</evidence>
<dbReference type="Gene3D" id="1.10.238.10">
    <property type="entry name" value="EF-hand"/>
    <property type="match status" value="1"/>
</dbReference>
<dbReference type="EMBL" id="BLKM01001253">
    <property type="protein sequence ID" value="GFG39826.1"/>
    <property type="molecule type" value="Genomic_DNA"/>
</dbReference>
<keyword evidence="3" id="KW-0106">Calcium</keyword>
<dbReference type="InterPro" id="IPR002048">
    <property type="entry name" value="EF_hand_dom"/>
</dbReference>
<dbReference type="PROSITE" id="PS50222">
    <property type="entry name" value="EF_HAND_2"/>
    <property type="match status" value="1"/>
</dbReference>
<gene>
    <name evidence="6" type="ORF">Cfor_08806</name>
</gene>
<dbReference type="GO" id="GO:0005509">
    <property type="term" value="F:calcium ion binding"/>
    <property type="evidence" value="ECO:0007669"/>
    <property type="project" value="InterPro"/>
</dbReference>
<proteinExistence type="predicted"/>
<dbReference type="OrthoDB" id="191686at2759"/>
<comment type="caution">
    <text evidence="6">The sequence shown here is derived from an EMBL/GenBank/DDBJ whole genome shotgun (WGS) entry which is preliminary data.</text>
</comment>
<name>A0A6L2Q517_COPFO</name>